<dbReference type="OrthoDB" id="76953at2759"/>
<accession>A0A067CTK5</accession>
<evidence type="ECO:0000313" key="3">
    <source>
        <dbReference type="Proteomes" id="UP000030745"/>
    </source>
</evidence>
<gene>
    <name evidence="2" type="ORF">SPRG_19743</name>
</gene>
<keyword evidence="3" id="KW-1185">Reference proteome</keyword>
<evidence type="ECO:0000256" key="1">
    <source>
        <dbReference type="SAM" id="Coils"/>
    </source>
</evidence>
<organism evidence="2 3">
    <name type="scientific">Saprolegnia parasitica (strain CBS 223.65)</name>
    <dbReference type="NCBI Taxonomy" id="695850"/>
    <lineage>
        <taxon>Eukaryota</taxon>
        <taxon>Sar</taxon>
        <taxon>Stramenopiles</taxon>
        <taxon>Oomycota</taxon>
        <taxon>Saprolegniomycetes</taxon>
        <taxon>Saprolegniales</taxon>
        <taxon>Saprolegniaceae</taxon>
        <taxon>Saprolegnia</taxon>
    </lineage>
</organism>
<dbReference type="RefSeq" id="XP_012199562.1">
    <property type="nucleotide sequence ID" value="XM_012344172.1"/>
</dbReference>
<dbReference type="PROSITE" id="PS50096">
    <property type="entry name" value="IQ"/>
    <property type="match status" value="1"/>
</dbReference>
<dbReference type="GeneID" id="24141033"/>
<reference evidence="2 3" key="1">
    <citation type="journal article" date="2013" name="PLoS Genet.">
        <title>Distinctive expansion of potential virulence genes in the genome of the oomycete fish pathogen Saprolegnia parasitica.</title>
        <authorList>
            <person name="Jiang R.H."/>
            <person name="de Bruijn I."/>
            <person name="Haas B.J."/>
            <person name="Belmonte R."/>
            <person name="Lobach L."/>
            <person name="Christie J."/>
            <person name="van den Ackerveken G."/>
            <person name="Bottin A."/>
            <person name="Bulone V."/>
            <person name="Diaz-Moreno S.M."/>
            <person name="Dumas B."/>
            <person name="Fan L."/>
            <person name="Gaulin E."/>
            <person name="Govers F."/>
            <person name="Grenville-Briggs L.J."/>
            <person name="Horner N.R."/>
            <person name="Levin J.Z."/>
            <person name="Mammella M."/>
            <person name="Meijer H.J."/>
            <person name="Morris P."/>
            <person name="Nusbaum C."/>
            <person name="Oome S."/>
            <person name="Phillips A.J."/>
            <person name="van Rooyen D."/>
            <person name="Rzeszutek E."/>
            <person name="Saraiva M."/>
            <person name="Secombes C.J."/>
            <person name="Seidl M.F."/>
            <person name="Snel B."/>
            <person name="Stassen J.H."/>
            <person name="Sykes S."/>
            <person name="Tripathy S."/>
            <person name="van den Berg H."/>
            <person name="Vega-Arreguin J.C."/>
            <person name="Wawra S."/>
            <person name="Young S.K."/>
            <person name="Zeng Q."/>
            <person name="Dieguez-Uribeondo J."/>
            <person name="Russ C."/>
            <person name="Tyler B.M."/>
            <person name="van West P."/>
        </authorList>
    </citation>
    <scope>NUCLEOTIDE SEQUENCE [LARGE SCALE GENOMIC DNA]</scope>
    <source>
        <strain evidence="2 3">CBS 223.65</strain>
    </source>
</reference>
<keyword evidence="1" id="KW-0175">Coiled coil</keyword>
<sequence>MKLVGLCQSNDALRRRVAHLFMTHGEYADSDAGDDDGLELVPGHATVIRPNENEILALLHKQGRGAGGATQHPSIQRAKSDVMLPIAIDDDVAKAVQHDMIMTIPSVAWTAKFEDAYMRFKRGRPKAKLNSVQVFRSYLMTPEFRALHALTYGATRFHEDTTGTFGNDESDHPLHHGLQKRLSKLTPPMRSSLELSLSNHMLDNFDHLLDMYTSARRDFLAQMTQCGKRQRHAARQLKEAKQHLESRRADVKKEVAKTRAMLGHRVIAARLHTPRDPAHIEGSDKHAVTMIVSASKRAAANLQLSIEYAKTTTIEGGGLPTRALCLKQQRALTHHIVYIQRLYRGHMARRYVYSLKWLFFMWRHLFFPSTVLPRDSVYGFMHIDDFEASFEYFYYQSNAERVYMAGFALTVPPSRLGGQFVEYHRFKRYWLRFMYRASGPADMVRFVQFVRNREAIIHSIEIQVGCHVITLHRTFTSVPH</sequence>
<name>A0A067CTK5_SAPPC</name>
<dbReference type="AlphaFoldDB" id="A0A067CTK5"/>
<dbReference type="Proteomes" id="UP000030745">
    <property type="component" value="Unassembled WGS sequence"/>
</dbReference>
<proteinExistence type="predicted"/>
<dbReference type="VEuPathDB" id="FungiDB:SPRG_19743"/>
<dbReference type="KEGG" id="spar:SPRG_19743"/>
<dbReference type="EMBL" id="KK583204">
    <property type="protein sequence ID" value="KDO29866.1"/>
    <property type="molecule type" value="Genomic_DNA"/>
</dbReference>
<feature type="coiled-coil region" evidence="1">
    <location>
        <begin position="234"/>
        <end position="261"/>
    </location>
</feature>
<protein>
    <submittedName>
        <fullName evidence="2">Uncharacterized protein</fullName>
    </submittedName>
</protein>
<evidence type="ECO:0000313" key="2">
    <source>
        <dbReference type="EMBL" id="KDO29866.1"/>
    </source>
</evidence>